<protein>
    <submittedName>
        <fullName evidence="1">Uncharacterized protein</fullName>
    </submittedName>
</protein>
<organism evidence="1">
    <name type="scientific">Arundo donax</name>
    <name type="common">Giant reed</name>
    <name type="synonym">Donax arundinaceus</name>
    <dbReference type="NCBI Taxonomy" id="35708"/>
    <lineage>
        <taxon>Eukaryota</taxon>
        <taxon>Viridiplantae</taxon>
        <taxon>Streptophyta</taxon>
        <taxon>Embryophyta</taxon>
        <taxon>Tracheophyta</taxon>
        <taxon>Spermatophyta</taxon>
        <taxon>Magnoliopsida</taxon>
        <taxon>Liliopsida</taxon>
        <taxon>Poales</taxon>
        <taxon>Poaceae</taxon>
        <taxon>PACMAD clade</taxon>
        <taxon>Arundinoideae</taxon>
        <taxon>Arundineae</taxon>
        <taxon>Arundo</taxon>
    </lineage>
</organism>
<dbReference type="EMBL" id="GBRH01225830">
    <property type="protein sequence ID" value="JAD72065.1"/>
    <property type="molecule type" value="Transcribed_RNA"/>
</dbReference>
<name>A0A0A9CFA1_ARUDO</name>
<sequence length="45" mass="5046">MNTKSSDGRSMMWSASLRQCKGPHNGGGDGCRCSFVRNPNRVFRR</sequence>
<proteinExistence type="predicted"/>
<evidence type="ECO:0000313" key="1">
    <source>
        <dbReference type="EMBL" id="JAD72065.1"/>
    </source>
</evidence>
<dbReference type="AlphaFoldDB" id="A0A0A9CFA1"/>
<accession>A0A0A9CFA1</accession>
<reference evidence="1" key="1">
    <citation type="submission" date="2014-09" db="EMBL/GenBank/DDBJ databases">
        <authorList>
            <person name="Magalhaes I.L.F."/>
            <person name="Oliveira U."/>
            <person name="Santos F.R."/>
            <person name="Vidigal T.H.D.A."/>
            <person name="Brescovit A.D."/>
            <person name="Santos A.J."/>
        </authorList>
    </citation>
    <scope>NUCLEOTIDE SEQUENCE</scope>
    <source>
        <tissue evidence="1">Shoot tissue taken approximately 20 cm above the soil surface</tissue>
    </source>
</reference>
<reference evidence="1" key="2">
    <citation type="journal article" date="2015" name="Data Brief">
        <title>Shoot transcriptome of the giant reed, Arundo donax.</title>
        <authorList>
            <person name="Barrero R.A."/>
            <person name="Guerrero F.D."/>
            <person name="Moolhuijzen P."/>
            <person name="Goolsby J.A."/>
            <person name="Tidwell J."/>
            <person name="Bellgard S.E."/>
            <person name="Bellgard M.I."/>
        </authorList>
    </citation>
    <scope>NUCLEOTIDE SEQUENCE</scope>
    <source>
        <tissue evidence="1">Shoot tissue taken approximately 20 cm above the soil surface</tissue>
    </source>
</reference>